<name>A0A1M6ZM55_9FLAO</name>
<accession>A0A1M6ZM55</accession>
<dbReference type="Proteomes" id="UP000184260">
    <property type="component" value="Unassembled WGS sequence"/>
</dbReference>
<dbReference type="AlphaFoldDB" id="A0A1M6ZM55"/>
<feature type="transmembrane region" description="Helical" evidence="1">
    <location>
        <begin position="82"/>
        <end position="101"/>
    </location>
</feature>
<evidence type="ECO:0000313" key="2">
    <source>
        <dbReference type="EMBL" id="SHL31484.1"/>
    </source>
</evidence>
<feature type="transmembrane region" description="Helical" evidence="1">
    <location>
        <begin position="52"/>
        <end position="70"/>
    </location>
</feature>
<organism evidence="2 3">
    <name type="scientific">Flavobacterium xanthum</name>
    <dbReference type="NCBI Taxonomy" id="69322"/>
    <lineage>
        <taxon>Bacteria</taxon>
        <taxon>Pseudomonadati</taxon>
        <taxon>Bacteroidota</taxon>
        <taxon>Flavobacteriia</taxon>
        <taxon>Flavobacteriales</taxon>
        <taxon>Flavobacteriaceae</taxon>
        <taxon>Flavobacterium</taxon>
    </lineage>
</organism>
<evidence type="ECO:0000313" key="3">
    <source>
        <dbReference type="Proteomes" id="UP000184260"/>
    </source>
</evidence>
<keyword evidence="1" id="KW-0472">Membrane</keyword>
<evidence type="ECO:0000256" key="1">
    <source>
        <dbReference type="SAM" id="Phobius"/>
    </source>
</evidence>
<dbReference type="EMBL" id="FRBU01000005">
    <property type="protein sequence ID" value="SHL31484.1"/>
    <property type="molecule type" value="Genomic_DNA"/>
</dbReference>
<protein>
    <submittedName>
        <fullName evidence="2">Uncharacterized protein</fullName>
    </submittedName>
</protein>
<reference evidence="3" key="1">
    <citation type="submission" date="2016-11" db="EMBL/GenBank/DDBJ databases">
        <authorList>
            <person name="Varghese N."/>
            <person name="Submissions S."/>
        </authorList>
    </citation>
    <scope>NUCLEOTIDE SEQUENCE [LARGE SCALE GENOMIC DNA]</scope>
    <source>
        <strain evidence="3">DSM 3661</strain>
    </source>
</reference>
<keyword evidence="1" id="KW-1133">Transmembrane helix</keyword>
<proteinExistence type="predicted"/>
<keyword evidence="1" id="KW-0812">Transmembrane</keyword>
<keyword evidence="3" id="KW-1185">Reference proteome</keyword>
<gene>
    <name evidence="2" type="ORF">SAMN05443669_100587</name>
</gene>
<sequence length="111" mass="12929">MILSLENKHNNNTPNDCFFGIVEQKLLVCTNGPKIGLDLNQITNIRITKSRVLSINALVLVILYLCWYAIQVSYKINFPLQSLFAVLVLFCIRFSLTLRWYSYKLVLNKRF</sequence>